<reference evidence="4 5" key="1">
    <citation type="submission" date="2020-05" db="EMBL/GenBank/DDBJ databases">
        <title>Erythrobacter mangrovi sp. nov., isolated from rhizosphere soil of mangrove plant (Kandelia candel).</title>
        <authorList>
            <person name="Ye Y.H."/>
        </authorList>
    </citation>
    <scope>NUCLEOTIDE SEQUENCE [LARGE SCALE GENOMIC DNA]</scope>
    <source>
        <strain evidence="4 5">EB310</strain>
    </source>
</reference>
<dbReference type="EMBL" id="CP053921">
    <property type="protein sequence ID" value="QKG70358.1"/>
    <property type="molecule type" value="Genomic_DNA"/>
</dbReference>
<evidence type="ECO:0000256" key="2">
    <source>
        <dbReference type="ARBA" id="ARBA00023315"/>
    </source>
</evidence>
<evidence type="ECO:0000256" key="1">
    <source>
        <dbReference type="ARBA" id="ARBA00022679"/>
    </source>
</evidence>
<dbReference type="RefSeq" id="WP_173212315.1">
    <property type="nucleotide sequence ID" value="NZ_CP053921.1"/>
</dbReference>
<dbReference type="Proteomes" id="UP000504693">
    <property type="component" value="Chromosome"/>
</dbReference>
<protein>
    <submittedName>
        <fullName evidence="4">GNAT family N-acetyltransferase</fullName>
    </submittedName>
</protein>
<accession>A0A7D3XGL3</accession>
<name>A0A7D3XGL3_9SPHN</name>
<dbReference type="CDD" id="cd04301">
    <property type="entry name" value="NAT_SF"/>
    <property type="match status" value="1"/>
</dbReference>
<dbReference type="SUPFAM" id="SSF55729">
    <property type="entry name" value="Acyl-CoA N-acyltransferases (Nat)"/>
    <property type="match status" value="1"/>
</dbReference>
<evidence type="ECO:0000259" key="3">
    <source>
        <dbReference type="PROSITE" id="PS51186"/>
    </source>
</evidence>
<dbReference type="KEGG" id="emv:HQR01_02655"/>
<gene>
    <name evidence="4" type="ORF">HQR01_02655</name>
</gene>
<dbReference type="Pfam" id="PF13673">
    <property type="entry name" value="Acetyltransf_10"/>
    <property type="match status" value="1"/>
</dbReference>
<proteinExistence type="predicted"/>
<dbReference type="AlphaFoldDB" id="A0A7D3XGL3"/>
<dbReference type="Gene3D" id="3.40.630.30">
    <property type="match status" value="1"/>
</dbReference>
<feature type="domain" description="N-acetyltransferase" evidence="3">
    <location>
        <begin position="1"/>
        <end position="146"/>
    </location>
</feature>
<keyword evidence="2" id="KW-0012">Acyltransferase</keyword>
<evidence type="ECO:0000313" key="5">
    <source>
        <dbReference type="Proteomes" id="UP000504693"/>
    </source>
</evidence>
<organism evidence="4 5">
    <name type="scientific">Erythrobacter mangrovi</name>
    <dbReference type="NCBI Taxonomy" id="2739433"/>
    <lineage>
        <taxon>Bacteria</taxon>
        <taxon>Pseudomonadati</taxon>
        <taxon>Pseudomonadota</taxon>
        <taxon>Alphaproteobacteria</taxon>
        <taxon>Sphingomonadales</taxon>
        <taxon>Erythrobacteraceae</taxon>
        <taxon>Erythrobacter/Porphyrobacter group</taxon>
        <taxon>Erythrobacter</taxon>
    </lineage>
</organism>
<sequence>MDLRLPLELELGRINALILRSKAFWGYDDAFMDLCREELSLVPRDLATDPVAIAVDGDAILGVVQLSCERAGCYLEKLFVEPAAMGRGLGRLLFTWAVDQARLLGAASLIIEADPGARPFYHRMGCFDAGEVPSGSIAGRMLPRLRYSLDPGP</sequence>
<dbReference type="PANTHER" id="PTHR43877">
    <property type="entry name" value="AMINOALKYLPHOSPHONATE N-ACETYLTRANSFERASE-RELATED-RELATED"/>
    <property type="match status" value="1"/>
</dbReference>
<dbReference type="InterPro" id="IPR016181">
    <property type="entry name" value="Acyl_CoA_acyltransferase"/>
</dbReference>
<keyword evidence="1 4" id="KW-0808">Transferase</keyword>
<dbReference type="PROSITE" id="PS51186">
    <property type="entry name" value="GNAT"/>
    <property type="match status" value="1"/>
</dbReference>
<keyword evidence="5" id="KW-1185">Reference proteome</keyword>
<dbReference type="GO" id="GO:0016747">
    <property type="term" value="F:acyltransferase activity, transferring groups other than amino-acyl groups"/>
    <property type="evidence" value="ECO:0007669"/>
    <property type="project" value="InterPro"/>
</dbReference>
<dbReference type="PANTHER" id="PTHR43877:SF2">
    <property type="entry name" value="AMINOALKYLPHOSPHONATE N-ACETYLTRANSFERASE-RELATED"/>
    <property type="match status" value="1"/>
</dbReference>
<dbReference type="InterPro" id="IPR050832">
    <property type="entry name" value="Bact_Acetyltransf"/>
</dbReference>
<dbReference type="InterPro" id="IPR000182">
    <property type="entry name" value="GNAT_dom"/>
</dbReference>
<evidence type="ECO:0000313" key="4">
    <source>
        <dbReference type="EMBL" id="QKG70358.1"/>
    </source>
</evidence>